<evidence type="ECO:0000256" key="4">
    <source>
        <dbReference type="ARBA" id="ARBA00022824"/>
    </source>
</evidence>
<dbReference type="InterPro" id="IPR019411">
    <property type="entry name" value="MMM1_dom"/>
</dbReference>
<feature type="region of interest" description="Disordered" evidence="9">
    <location>
        <begin position="100"/>
        <end position="124"/>
    </location>
</feature>
<dbReference type="OrthoDB" id="26740at2759"/>
<dbReference type="Proteomes" id="UP000545329">
    <property type="component" value="Unassembled WGS sequence"/>
</dbReference>
<evidence type="ECO:0000256" key="5">
    <source>
        <dbReference type="ARBA" id="ARBA00022989"/>
    </source>
</evidence>
<dbReference type="AlphaFoldDB" id="A0A7L2XQ16"/>
<keyword evidence="5" id="KW-1133">Transmembrane helix</keyword>
<evidence type="ECO:0000256" key="6">
    <source>
        <dbReference type="ARBA" id="ARBA00023055"/>
    </source>
</evidence>
<keyword evidence="7" id="KW-0446">Lipid-binding</keyword>
<feature type="region of interest" description="Disordered" evidence="9">
    <location>
        <begin position="365"/>
        <end position="436"/>
    </location>
</feature>
<keyword evidence="6" id="KW-0445">Lipid transport</keyword>
<feature type="non-terminal residue" evidence="11">
    <location>
        <position position="1"/>
    </location>
</feature>
<keyword evidence="2" id="KW-0813">Transport</keyword>
<dbReference type="PANTHER" id="PTHR13466">
    <property type="entry name" value="TEX2 PROTEIN-RELATED"/>
    <property type="match status" value="1"/>
</dbReference>
<keyword evidence="3" id="KW-0812">Transmembrane</keyword>
<comment type="caution">
    <text evidence="11">The sequence shown here is derived from an EMBL/GenBank/DDBJ whole genome shotgun (WGS) entry which is preliminary data.</text>
</comment>
<name>A0A7L2XQ16_9PASS</name>
<evidence type="ECO:0000256" key="3">
    <source>
        <dbReference type="ARBA" id="ARBA00022692"/>
    </source>
</evidence>
<protein>
    <submittedName>
        <fullName evidence="11">TEX2 protein</fullName>
    </submittedName>
</protein>
<dbReference type="CDD" id="cd21675">
    <property type="entry name" value="SMP_TEX2"/>
    <property type="match status" value="1"/>
</dbReference>
<keyword evidence="8" id="KW-0472">Membrane</keyword>
<evidence type="ECO:0000256" key="2">
    <source>
        <dbReference type="ARBA" id="ARBA00022448"/>
    </source>
</evidence>
<dbReference type="PANTHER" id="PTHR13466:SF4">
    <property type="entry name" value="SMP-LTD DOMAIN-CONTAINING PROTEIN"/>
    <property type="match status" value="1"/>
</dbReference>
<feature type="compositionally biased region" description="Basic and acidic residues" evidence="9">
    <location>
        <begin position="100"/>
        <end position="117"/>
    </location>
</feature>
<evidence type="ECO:0000256" key="8">
    <source>
        <dbReference type="ARBA" id="ARBA00023136"/>
    </source>
</evidence>
<feature type="domain" description="SMP-LTD" evidence="10">
    <location>
        <begin position="267"/>
        <end position="556"/>
    </location>
</feature>
<evidence type="ECO:0000256" key="7">
    <source>
        <dbReference type="ARBA" id="ARBA00023121"/>
    </source>
</evidence>
<evidence type="ECO:0000313" key="11">
    <source>
        <dbReference type="EMBL" id="NXS85310.1"/>
    </source>
</evidence>
<reference evidence="11 12" key="1">
    <citation type="submission" date="2019-09" db="EMBL/GenBank/DDBJ databases">
        <title>Bird 10,000 Genomes (B10K) Project - Family phase.</title>
        <authorList>
            <person name="Zhang G."/>
        </authorList>
    </citation>
    <scope>NUCLEOTIDE SEQUENCE [LARGE SCALE GENOMIC DNA]</scope>
    <source>
        <strain evidence="11">B10K-DU-002-58</strain>
        <tissue evidence="11">Muscle</tissue>
    </source>
</reference>
<evidence type="ECO:0000256" key="1">
    <source>
        <dbReference type="ARBA" id="ARBA00004586"/>
    </source>
</evidence>
<evidence type="ECO:0000256" key="9">
    <source>
        <dbReference type="SAM" id="MobiDB-lite"/>
    </source>
</evidence>
<organism evidence="11 12">
    <name type="scientific">Erpornis zantholeuca</name>
    <dbReference type="NCBI Taxonomy" id="1112836"/>
    <lineage>
        <taxon>Eukaryota</taxon>
        <taxon>Metazoa</taxon>
        <taxon>Chordata</taxon>
        <taxon>Craniata</taxon>
        <taxon>Vertebrata</taxon>
        <taxon>Euteleostomi</taxon>
        <taxon>Archelosauria</taxon>
        <taxon>Archosauria</taxon>
        <taxon>Dinosauria</taxon>
        <taxon>Saurischia</taxon>
        <taxon>Theropoda</taxon>
        <taxon>Coelurosauria</taxon>
        <taxon>Aves</taxon>
        <taxon>Neognathae</taxon>
        <taxon>Neoaves</taxon>
        <taxon>Telluraves</taxon>
        <taxon>Australaves</taxon>
        <taxon>Passeriformes</taxon>
        <taxon>Sylvioidea</taxon>
        <taxon>Timaliidae</taxon>
        <taxon>Erpornis</taxon>
    </lineage>
</organism>
<feature type="non-terminal residue" evidence="11">
    <location>
        <position position="564"/>
    </location>
</feature>
<sequence>QGWMNQLHVYDPELFHPSLTHSVLAVLDGSTLKLSYPKSNIPRRATFEEEILDAVFVSHRCYDLTDAKVFLCPPSLARKRTWNKKYPICVLLPELAEGEGRSSEEHDTELQGDEGTRKVVMSGPDIPGDCRERCLYLFGRTGREKEEWYQNLVQASRGTPSSHGDTRAGIFQAKRFCDSVSSGMGSAPQSSGSSSGGSAEDIPSTDSAKDLSGSVEEIYLDYSTYMARFVPAQGALSPERSPSHGALGSPTPTKGLVAAVPPQLGEDTASMAWMNALVGRIFWDFLREQYWAEQVSNKIQKKLSKIKLPYFMNELTLTELDMGTSIPSVLSASNPTINERGLWVDMEVTYSGSLQMTLETKMNLSKLGKESSAEESGPAEAGGEGARPRLILLADSDAESSSAGSSDEEDVTTAEPVGAPGERLPPAGTEGHVSGNSTSRKILRFVDKIAKSKYFQKATENEFIKKKMEEVSNTPLLLTVEVQELAGTLAVNIPPPPTDRVWYSFRVPPQLELKVRPKLGEREVTFLHVTEWIEKKLKHEFQKILVMPNMDDLIIPIMRSGLDP</sequence>
<evidence type="ECO:0000259" key="10">
    <source>
        <dbReference type="PROSITE" id="PS51847"/>
    </source>
</evidence>
<dbReference type="GO" id="GO:0006869">
    <property type="term" value="P:lipid transport"/>
    <property type="evidence" value="ECO:0007669"/>
    <property type="project" value="UniProtKB-KW"/>
</dbReference>
<proteinExistence type="predicted"/>
<dbReference type="Pfam" id="PF10296">
    <property type="entry name" value="MMM1"/>
    <property type="match status" value="1"/>
</dbReference>
<dbReference type="InterPro" id="IPR031468">
    <property type="entry name" value="SMP_LBD"/>
</dbReference>
<keyword evidence="4" id="KW-0256">Endoplasmic reticulum</keyword>
<gene>
    <name evidence="11" type="primary">Tex2_0</name>
    <name evidence="11" type="ORF">ERPZAN_R07419</name>
</gene>
<evidence type="ECO:0000313" key="12">
    <source>
        <dbReference type="Proteomes" id="UP000545329"/>
    </source>
</evidence>
<comment type="subcellular location">
    <subcellularLocation>
        <location evidence="1">Endoplasmic reticulum membrane</location>
    </subcellularLocation>
</comment>
<accession>A0A7L2XQ16</accession>
<feature type="compositionally biased region" description="Low complexity" evidence="9">
    <location>
        <begin position="181"/>
        <end position="198"/>
    </location>
</feature>
<dbReference type="GO" id="GO:0005789">
    <property type="term" value="C:endoplasmic reticulum membrane"/>
    <property type="evidence" value="ECO:0007669"/>
    <property type="project" value="UniProtKB-SubCell"/>
</dbReference>
<keyword evidence="12" id="KW-1185">Reference proteome</keyword>
<feature type="region of interest" description="Disordered" evidence="9">
    <location>
        <begin position="181"/>
        <end position="210"/>
    </location>
</feature>
<dbReference type="EMBL" id="VZTN01022916">
    <property type="protein sequence ID" value="NXS85310.1"/>
    <property type="molecule type" value="Genomic_DNA"/>
</dbReference>
<dbReference type="PROSITE" id="PS51847">
    <property type="entry name" value="SMP"/>
    <property type="match status" value="1"/>
</dbReference>
<dbReference type="GO" id="GO:0008289">
    <property type="term" value="F:lipid binding"/>
    <property type="evidence" value="ECO:0007669"/>
    <property type="project" value="UniProtKB-KW"/>
</dbReference>